<proteinExistence type="predicted"/>
<gene>
    <name evidence="1" type="ORF">DSAG12_01675</name>
</gene>
<reference evidence="1 2" key="1">
    <citation type="journal article" date="2020" name="Nature">
        <title>Isolation of an archaeon at the prokaryote-eukaryote interface.</title>
        <authorList>
            <person name="Imachi H."/>
            <person name="Nobu M.K."/>
            <person name="Nakahara N."/>
            <person name="Morono Y."/>
            <person name="Ogawara M."/>
            <person name="Takaki Y."/>
            <person name="Takano Y."/>
            <person name="Uematsu K."/>
            <person name="Ikuta T."/>
            <person name="Ito M."/>
            <person name="Matsui Y."/>
            <person name="Miyazaki M."/>
            <person name="Murata K."/>
            <person name="Saito Y."/>
            <person name="Sakai S."/>
            <person name="Song C."/>
            <person name="Tasumi E."/>
            <person name="Yamanaka Y."/>
            <person name="Yamaguchi T."/>
            <person name="Kamagata Y."/>
            <person name="Tamaki H."/>
            <person name="Takai K."/>
        </authorList>
    </citation>
    <scope>NUCLEOTIDE SEQUENCE [LARGE SCALE GENOMIC DNA]</scope>
    <source>
        <strain evidence="1 2">MK-D1</strain>
    </source>
</reference>
<dbReference type="InterPro" id="IPR052924">
    <property type="entry name" value="OsmC/Ohr_hydroprdx_reductase"/>
</dbReference>
<evidence type="ECO:0000313" key="1">
    <source>
        <dbReference type="EMBL" id="QEE15848.1"/>
    </source>
</evidence>
<sequence length="184" mass="20874">MLIESARIAKMKKNFTELKKIHNEINHSDRLNKTIDSTPFETKYEVTSTQIENFQLSVIAGEHSAKLDEPLSIAGDNTAMNAVQMLISAFASCLETNWLFYITAYNLNVKDVRVHISALIDRRYSLGIIPARVKSFVITSKLITEEPMEKIEKIAEKAKKTCVVGGSIHPEIERIYHIEIQKPN</sequence>
<dbReference type="Pfam" id="PF02566">
    <property type="entry name" value="OsmC"/>
    <property type="match status" value="1"/>
</dbReference>
<dbReference type="InterPro" id="IPR015946">
    <property type="entry name" value="KH_dom-like_a/b"/>
</dbReference>
<evidence type="ECO:0000313" key="2">
    <source>
        <dbReference type="Proteomes" id="UP000321408"/>
    </source>
</evidence>
<dbReference type="GeneID" id="41329668"/>
<dbReference type="EMBL" id="CP042905">
    <property type="protein sequence ID" value="QEE15848.1"/>
    <property type="molecule type" value="Genomic_DNA"/>
</dbReference>
<dbReference type="KEGG" id="psyt:DSAG12_01675"/>
<keyword evidence="2" id="KW-1185">Reference proteome</keyword>
<name>A0A5B9D9B2_9ARCH</name>
<dbReference type="AlphaFoldDB" id="A0A5B9D9B2"/>
<dbReference type="PANTHER" id="PTHR35368">
    <property type="entry name" value="HYDROPEROXIDE REDUCTASE"/>
    <property type="match status" value="1"/>
</dbReference>
<protein>
    <submittedName>
        <fullName evidence="1">OsmC family protein</fullName>
        <ecNumber evidence="1">1.11.1.-</ecNumber>
    </submittedName>
</protein>
<dbReference type="EC" id="1.11.1.-" evidence="1"/>
<dbReference type="RefSeq" id="WP_147662745.1">
    <property type="nucleotide sequence ID" value="NZ_CP042905.2"/>
</dbReference>
<keyword evidence="1" id="KW-0575">Peroxidase</keyword>
<dbReference type="InterPro" id="IPR036102">
    <property type="entry name" value="OsmC/Ohrsf"/>
</dbReference>
<dbReference type="Gene3D" id="3.30.300.20">
    <property type="match status" value="1"/>
</dbReference>
<dbReference type="PANTHER" id="PTHR35368:SF1">
    <property type="entry name" value="HYDROPEROXIDE REDUCTASE"/>
    <property type="match status" value="1"/>
</dbReference>
<dbReference type="Proteomes" id="UP000321408">
    <property type="component" value="Chromosome"/>
</dbReference>
<keyword evidence="1" id="KW-0560">Oxidoreductase</keyword>
<organism evidence="1 2">
    <name type="scientific">Promethearchaeum syntrophicum</name>
    <dbReference type="NCBI Taxonomy" id="2594042"/>
    <lineage>
        <taxon>Archaea</taxon>
        <taxon>Promethearchaeati</taxon>
        <taxon>Promethearchaeota</taxon>
        <taxon>Promethearchaeia</taxon>
        <taxon>Promethearchaeales</taxon>
        <taxon>Promethearchaeaceae</taxon>
        <taxon>Promethearchaeum</taxon>
    </lineage>
</organism>
<accession>A0A5B9D9B2</accession>
<reference evidence="1 2" key="2">
    <citation type="journal article" date="2024" name="Int. J. Syst. Evol. Microbiol.">
        <title>Promethearchaeum syntrophicum gen. nov., sp. nov., an anaerobic, obligately syntrophic archaeon, the first isolate of the lineage 'Asgard' archaea, and proposal of the new archaeal phylum Promethearchaeota phyl. nov. and kingdom Promethearchaeati regn. nov.</title>
        <authorList>
            <person name="Imachi H."/>
            <person name="Nobu M.K."/>
            <person name="Kato S."/>
            <person name="Takaki Y."/>
            <person name="Miyazaki M."/>
            <person name="Miyata M."/>
            <person name="Ogawara M."/>
            <person name="Saito Y."/>
            <person name="Sakai S."/>
            <person name="Tahara Y.O."/>
            <person name="Takano Y."/>
            <person name="Tasumi E."/>
            <person name="Uematsu K."/>
            <person name="Yoshimura T."/>
            <person name="Itoh T."/>
            <person name="Ohkuma M."/>
            <person name="Takai K."/>
        </authorList>
    </citation>
    <scope>NUCLEOTIDE SEQUENCE [LARGE SCALE GENOMIC DNA]</scope>
    <source>
        <strain evidence="1 2">MK-D1</strain>
    </source>
</reference>
<dbReference type="InterPro" id="IPR003718">
    <property type="entry name" value="OsmC/Ohr_fam"/>
</dbReference>
<dbReference type="SUPFAM" id="SSF82784">
    <property type="entry name" value="OsmC-like"/>
    <property type="match status" value="1"/>
</dbReference>